<dbReference type="AlphaFoldDB" id="A0A0R2CH50"/>
<protein>
    <submittedName>
        <fullName evidence="5">Autolysin</fullName>
    </submittedName>
</protein>
<dbReference type="Proteomes" id="UP000051789">
    <property type="component" value="Unassembled WGS sequence"/>
</dbReference>
<dbReference type="EMBL" id="AYZK01000001">
    <property type="protein sequence ID" value="KRM87817.1"/>
    <property type="molecule type" value="Genomic_DNA"/>
</dbReference>
<gene>
    <name evidence="5" type="ORF">FD19_GL000093</name>
</gene>
<feature type="domain" description="GW" evidence="4">
    <location>
        <begin position="688"/>
        <end position="770"/>
    </location>
</feature>
<dbReference type="SUPFAM" id="SSF55846">
    <property type="entry name" value="N-acetylmuramoyl-L-alanine amidase-like"/>
    <property type="match status" value="1"/>
</dbReference>
<dbReference type="Gene3D" id="2.30.30.170">
    <property type="match status" value="6"/>
</dbReference>
<reference evidence="5 6" key="1">
    <citation type="journal article" date="2015" name="Genome Announc.">
        <title>Expanding the biotechnology potential of lactobacilli through comparative genomics of 213 strains and associated genera.</title>
        <authorList>
            <person name="Sun Z."/>
            <person name="Harris H.M."/>
            <person name="McCann A."/>
            <person name="Guo C."/>
            <person name="Argimon S."/>
            <person name="Zhang W."/>
            <person name="Yang X."/>
            <person name="Jeffery I.B."/>
            <person name="Cooney J.C."/>
            <person name="Kagawa T.F."/>
            <person name="Liu W."/>
            <person name="Song Y."/>
            <person name="Salvetti E."/>
            <person name="Wrobel A."/>
            <person name="Rasinkangas P."/>
            <person name="Parkhill J."/>
            <person name="Rea M.C."/>
            <person name="O'Sullivan O."/>
            <person name="Ritari J."/>
            <person name="Douillard F.P."/>
            <person name="Paul Ross R."/>
            <person name="Yang R."/>
            <person name="Briner A.E."/>
            <person name="Felis G.E."/>
            <person name="de Vos W.M."/>
            <person name="Barrangou R."/>
            <person name="Klaenhammer T.R."/>
            <person name="Caufield P.W."/>
            <person name="Cui Y."/>
            <person name="Zhang H."/>
            <person name="O'Toole P.W."/>
        </authorList>
    </citation>
    <scope>NUCLEOTIDE SEQUENCE [LARGE SCALE GENOMIC DNA]</scope>
    <source>
        <strain evidence="5 6">DSM 22698</strain>
    </source>
</reference>
<proteinExistence type="inferred from homology"/>
<feature type="domain" description="GW" evidence="4">
    <location>
        <begin position="254"/>
        <end position="337"/>
    </location>
</feature>
<evidence type="ECO:0000313" key="6">
    <source>
        <dbReference type="Proteomes" id="UP000051789"/>
    </source>
</evidence>
<dbReference type="InterPro" id="IPR038200">
    <property type="entry name" value="GW_dom_sf"/>
</dbReference>
<dbReference type="Pfam" id="PF01510">
    <property type="entry name" value="Amidase_2"/>
    <property type="match status" value="1"/>
</dbReference>
<sequence>MKLVGYYGRIDMNKIVKVATASVVGLISAAVLAGYTGVGSPKVNAAVITQSELHTGSSINSYIANNKIQPVGITKELHTFQMFKYNTSGNKPVGVVFHYTDNASNYSARNEANYEINGGWKNAFVHTFIDAGTILNIHDTNYGCWGSGPQGNKRFVQFELVTARSRNDFAHSISNAAWYVAYLAHEYGWNLTLASQHNGSGTLWTHYDVTHYLGGTDHTDPIAYLNSWGYNTSQFLDLAKAYFDYGGFYDTITSNVAKTYNATISENNRNDGLYATGPYYTSDQTRVPATVSAKTLNGQSVKVLRQAVTKRATWVQIQTSSGAVWWMDKRGITVDYDKVLSSRTVSYSAYLDQSYRNDGLYKDGPYMTGPSTFEFAAKHASQYDKQPVSVLAEETTSRGTWVKIRLSNGDTWWMDKAGIKTYDSISGEKSLGNVTVRVTQDKRNDGLYASGPYHTSAQTILPAAKTLKKYNGQTATAIREEKTPLATWVQIKLEDGSTWWFDERGITFFDSILSKNDNTSTVIVRQDNRNDGLYASGPYMTNNSTFVPAWKTAKKYNGQRATVLGEETTKRATWVHIKFADGSTWWMDKRGVAPFSFDKVLSTSNVSYNAQIIQNSRNDGLYHDGPYMTGETTYATASKTAKPYNGQAATVLKEETTVKATWVQVKLQNGSTWWMDKRGILAFDPISNRVNVNYKVLINQSSRTDGLYATGPYYTSLATKLAAVKTAKQFNGQEATVTVEATTPRATWVLVKFANGSSWWMDKRGVTPQQ</sequence>
<keyword evidence="2" id="KW-0732">Signal</keyword>
<feature type="domain" description="GW" evidence="4">
    <location>
        <begin position="341"/>
        <end position="424"/>
    </location>
</feature>
<feature type="domain" description="GW" evidence="4">
    <location>
        <begin position="513"/>
        <end position="597"/>
    </location>
</feature>
<organism evidence="5 6">
    <name type="scientific">Lacticaseibacillus thailandensis DSM 22698 = JCM 13996</name>
    <dbReference type="NCBI Taxonomy" id="1423810"/>
    <lineage>
        <taxon>Bacteria</taxon>
        <taxon>Bacillati</taxon>
        <taxon>Bacillota</taxon>
        <taxon>Bacilli</taxon>
        <taxon>Lactobacillales</taxon>
        <taxon>Lactobacillaceae</taxon>
        <taxon>Lacticaseibacillus</taxon>
    </lineage>
</organism>
<dbReference type="SUPFAM" id="SSF82057">
    <property type="entry name" value="Prokaryotic SH3-related domain"/>
    <property type="match status" value="6"/>
</dbReference>
<evidence type="ECO:0000256" key="3">
    <source>
        <dbReference type="ARBA" id="ARBA00022737"/>
    </source>
</evidence>
<dbReference type="CDD" id="cd06583">
    <property type="entry name" value="PGRP"/>
    <property type="match status" value="1"/>
</dbReference>
<dbReference type="GO" id="GO:0008745">
    <property type="term" value="F:N-acetylmuramoyl-L-alanine amidase activity"/>
    <property type="evidence" value="ECO:0007669"/>
    <property type="project" value="InterPro"/>
</dbReference>
<evidence type="ECO:0000256" key="1">
    <source>
        <dbReference type="ARBA" id="ARBA00006088"/>
    </source>
</evidence>
<comment type="similarity">
    <text evidence="1">In the N-terminal section; belongs to the N-acetylmuramoyl-L-alanine amidase 2 family.</text>
</comment>
<dbReference type="STRING" id="1423810.FD19_GL000093"/>
<keyword evidence="3" id="KW-0677">Repeat</keyword>
<accession>A0A0R2CH50</accession>
<keyword evidence="6" id="KW-1185">Reference proteome</keyword>
<dbReference type="InterPro" id="IPR002502">
    <property type="entry name" value="Amidase_domain"/>
</dbReference>
<dbReference type="InterPro" id="IPR025987">
    <property type="entry name" value="GW_dom"/>
</dbReference>
<feature type="domain" description="GW" evidence="4">
    <location>
        <begin position="602"/>
        <end position="685"/>
    </location>
</feature>
<comment type="caution">
    <text evidence="5">The sequence shown here is derived from an EMBL/GenBank/DDBJ whole genome shotgun (WGS) entry which is preliminary data.</text>
</comment>
<dbReference type="SMART" id="SM00644">
    <property type="entry name" value="Ami_2"/>
    <property type="match status" value="1"/>
</dbReference>
<name>A0A0R2CH50_9LACO</name>
<evidence type="ECO:0000256" key="2">
    <source>
        <dbReference type="ARBA" id="ARBA00022729"/>
    </source>
</evidence>
<dbReference type="GO" id="GO:0009253">
    <property type="term" value="P:peptidoglycan catabolic process"/>
    <property type="evidence" value="ECO:0007669"/>
    <property type="project" value="InterPro"/>
</dbReference>
<feature type="domain" description="GW" evidence="4">
    <location>
        <begin position="430"/>
        <end position="511"/>
    </location>
</feature>
<dbReference type="Gene3D" id="3.40.80.10">
    <property type="entry name" value="Peptidoglycan recognition protein-like"/>
    <property type="match status" value="1"/>
</dbReference>
<dbReference type="InterPro" id="IPR036505">
    <property type="entry name" value="Amidase/PGRP_sf"/>
</dbReference>
<dbReference type="Pfam" id="PF13457">
    <property type="entry name" value="GW"/>
    <property type="match status" value="6"/>
</dbReference>
<evidence type="ECO:0000259" key="4">
    <source>
        <dbReference type="PROSITE" id="PS51780"/>
    </source>
</evidence>
<evidence type="ECO:0000313" key="5">
    <source>
        <dbReference type="EMBL" id="KRM87817.1"/>
    </source>
</evidence>
<dbReference type="PROSITE" id="PS51780">
    <property type="entry name" value="GW"/>
    <property type="match status" value="6"/>
</dbReference>
<dbReference type="PATRIC" id="fig|1423810.4.peg.93"/>